<gene>
    <name evidence="1" type="ORF">P5G49_14340</name>
</gene>
<evidence type="ECO:0000313" key="1">
    <source>
        <dbReference type="EMBL" id="MDN4608637.1"/>
    </source>
</evidence>
<protein>
    <recommendedName>
        <fullName evidence="3">Phage protein</fullName>
    </recommendedName>
</protein>
<evidence type="ECO:0008006" key="3">
    <source>
        <dbReference type="Google" id="ProtNLM"/>
    </source>
</evidence>
<dbReference type="EMBL" id="JAROCC010000012">
    <property type="protein sequence ID" value="MDN4608637.1"/>
    <property type="molecule type" value="Genomic_DNA"/>
</dbReference>
<comment type="caution">
    <text evidence="1">The sequence shown here is derived from an EMBL/GenBank/DDBJ whole genome shotgun (WGS) entry which is preliminary data.</text>
</comment>
<dbReference type="Proteomes" id="UP001175097">
    <property type="component" value="Unassembled WGS sequence"/>
</dbReference>
<dbReference type="RefSeq" id="WP_301244837.1">
    <property type="nucleotide sequence ID" value="NZ_JAROCC010000012.1"/>
</dbReference>
<name>A0ABT8JUL3_9BACL</name>
<evidence type="ECO:0000313" key="2">
    <source>
        <dbReference type="Proteomes" id="UP001175097"/>
    </source>
</evidence>
<organism evidence="1 2">
    <name type="scientific">Sporosarcina highlanderae</name>
    <dbReference type="NCBI Taxonomy" id="3035916"/>
    <lineage>
        <taxon>Bacteria</taxon>
        <taxon>Bacillati</taxon>
        <taxon>Bacillota</taxon>
        <taxon>Bacilli</taxon>
        <taxon>Bacillales</taxon>
        <taxon>Caryophanaceae</taxon>
        <taxon>Sporosarcina</taxon>
    </lineage>
</organism>
<keyword evidence="2" id="KW-1185">Reference proteome</keyword>
<proteinExistence type="predicted"/>
<reference evidence="1" key="1">
    <citation type="submission" date="2023-03" db="EMBL/GenBank/DDBJ databases">
        <title>MT1 and MT2 Draft Genomes of Novel Species.</title>
        <authorList>
            <person name="Venkateswaran K."/>
        </authorList>
    </citation>
    <scope>NUCLEOTIDE SEQUENCE</scope>
    <source>
        <strain evidence="1">F6_3S_P_2</strain>
    </source>
</reference>
<sequence>MEVFEVKKAIAQSVAKLTVTAAICTVDCYGVPASITVALQDDLRELNKLDSSPLVEAAQDMVKIAIRHSIEPTTETYDEARIARDKLGDLLIYSKVVR</sequence>
<accession>A0ABT8JUL3</accession>